<dbReference type="PRINTS" id="PR01715">
    <property type="entry name" value="FERRIBNDNGPP"/>
</dbReference>
<dbReference type="PROSITE" id="PS50983">
    <property type="entry name" value="FE_B12_PBP"/>
    <property type="match status" value="1"/>
</dbReference>
<dbReference type="Proteomes" id="UP001596972">
    <property type="component" value="Unassembled WGS sequence"/>
</dbReference>
<accession>A0ABW3F147</accession>
<feature type="domain" description="Fe/B12 periplasmic-binding" evidence="6">
    <location>
        <begin position="61"/>
        <end position="328"/>
    </location>
</feature>
<evidence type="ECO:0000256" key="1">
    <source>
        <dbReference type="ARBA" id="ARBA00004196"/>
    </source>
</evidence>
<keyword evidence="8" id="KW-1185">Reference proteome</keyword>
<feature type="chain" id="PRO_5047541060" evidence="5">
    <location>
        <begin position="28"/>
        <end position="328"/>
    </location>
</feature>
<dbReference type="SUPFAM" id="SSF53807">
    <property type="entry name" value="Helical backbone' metal receptor"/>
    <property type="match status" value="1"/>
</dbReference>
<dbReference type="PROSITE" id="PS51257">
    <property type="entry name" value="PROKAR_LIPOPROTEIN"/>
    <property type="match status" value="1"/>
</dbReference>
<evidence type="ECO:0000256" key="5">
    <source>
        <dbReference type="SAM" id="SignalP"/>
    </source>
</evidence>
<reference evidence="8" key="1">
    <citation type="journal article" date="2019" name="Int. J. Syst. Evol. Microbiol.">
        <title>The Global Catalogue of Microorganisms (GCM) 10K type strain sequencing project: providing services to taxonomists for standard genome sequencing and annotation.</title>
        <authorList>
            <consortium name="The Broad Institute Genomics Platform"/>
            <consortium name="The Broad Institute Genome Sequencing Center for Infectious Disease"/>
            <person name="Wu L."/>
            <person name="Ma J."/>
        </authorList>
    </citation>
    <scope>NUCLEOTIDE SEQUENCE [LARGE SCALE GENOMIC DNA]</scope>
    <source>
        <strain evidence="8">JCM 31202</strain>
    </source>
</reference>
<dbReference type="InterPro" id="IPR002491">
    <property type="entry name" value="ABC_transptr_periplasmic_BD"/>
</dbReference>
<proteinExistence type="inferred from homology"/>
<evidence type="ECO:0000259" key="6">
    <source>
        <dbReference type="PROSITE" id="PS50983"/>
    </source>
</evidence>
<evidence type="ECO:0000256" key="2">
    <source>
        <dbReference type="ARBA" id="ARBA00008814"/>
    </source>
</evidence>
<gene>
    <name evidence="7" type="ORF">ACFQ11_34920</name>
</gene>
<dbReference type="InterPro" id="IPR051313">
    <property type="entry name" value="Bact_iron-sidero_bind"/>
</dbReference>
<dbReference type="PANTHER" id="PTHR30532:SF1">
    <property type="entry name" value="IRON(3+)-HYDROXAMATE-BINDING PROTEIN FHUD"/>
    <property type="match status" value="1"/>
</dbReference>
<dbReference type="EMBL" id="JBHTJA010000150">
    <property type="protein sequence ID" value="MFD0905610.1"/>
    <property type="molecule type" value="Genomic_DNA"/>
</dbReference>
<feature type="signal peptide" evidence="5">
    <location>
        <begin position="1"/>
        <end position="27"/>
    </location>
</feature>
<dbReference type="RefSeq" id="WP_378306697.1">
    <property type="nucleotide sequence ID" value="NZ_JBHTJA010000150.1"/>
</dbReference>
<comment type="subcellular location">
    <subcellularLocation>
        <location evidence="1">Cell envelope</location>
    </subcellularLocation>
</comment>
<comment type="similarity">
    <text evidence="2">Belongs to the bacterial solute-binding protein 8 family.</text>
</comment>
<dbReference type="Pfam" id="PF01497">
    <property type="entry name" value="Peripla_BP_2"/>
    <property type="match status" value="1"/>
</dbReference>
<comment type="caution">
    <text evidence="7">The sequence shown here is derived from an EMBL/GenBank/DDBJ whole genome shotgun (WGS) entry which is preliminary data.</text>
</comment>
<evidence type="ECO:0000256" key="4">
    <source>
        <dbReference type="ARBA" id="ARBA00022729"/>
    </source>
</evidence>
<keyword evidence="3" id="KW-0813">Transport</keyword>
<protein>
    <submittedName>
        <fullName evidence="7">ABC transporter substrate-binding protein</fullName>
    </submittedName>
</protein>
<evidence type="ECO:0000313" key="8">
    <source>
        <dbReference type="Proteomes" id="UP001596972"/>
    </source>
</evidence>
<sequence length="328" mass="34104">MRRLLRALTSGAAATALALAAAGCGGAAGDTPGAGGGAGGDGAITVQTARGPVSLDAPATRIVSLEWTYTENLLALGVNPIGHADTAGYATWVSAPEAKLPEGVADVGTRQEPSLEKIRALKPDLIVSDEDRVAANYDQLADIAPVLAFDPLADPALQTMKTNFTELAKAVGKEDAAPAVLQKIDTAAADLRSRLEKADKAGLEYAVAQAFTANDAPQIRMHTDKALVAQVLNLAGMKNTWTGKPDDWGMTTVGVEGITRVPDDATFLYVAADDDNPFKEQLADNPVWTGAPFVKDDRAIALDPGTWFYGGVLSSVHILNMTGKALGV</sequence>
<name>A0ABW3F147_9ACTN</name>
<organism evidence="7 8">
    <name type="scientific">Actinomadura sediminis</name>
    <dbReference type="NCBI Taxonomy" id="1038904"/>
    <lineage>
        <taxon>Bacteria</taxon>
        <taxon>Bacillati</taxon>
        <taxon>Actinomycetota</taxon>
        <taxon>Actinomycetes</taxon>
        <taxon>Streptosporangiales</taxon>
        <taxon>Thermomonosporaceae</taxon>
        <taxon>Actinomadura</taxon>
    </lineage>
</organism>
<keyword evidence="4 5" id="KW-0732">Signal</keyword>
<evidence type="ECO:0000256" key="3">
    <source>
        <dbReference type="ARBA" id="ARBA00022448"/>
    </source>
</evidence>
<dbReference type="PANTHER" id="PTHR30532">
    <property type="entry name" value="IRON III DICITRATE-BINDING PERIPLASMIC PROTEIN"/>
    <property type="match status" value="1"/>
</dbReference>
<evidence type="ECO:0000313" key="7">
    <source>
        <dbReference type="EMBL" id="MFD0905610.1"/>
    </source>
</evidence>
<dbReference type="Gene3D" id="3.40.50.1980">
    <property type="entry name" value="Nitrogenase molybdenum iron protein domain"/>
    <property type="match status" value="2"/>
</dbReference>
<dbReference type="CDD" id="cd01146">
    <property type="entry name" value="FhuD"/>
    <property type="match status" value="1"/>
</dbReference>